<comment type="caution">
    <text evidence="2">The sequence shown here is derived from an EMBL/GenBank/DDBJ whole genome shotgun (WGS) entry which is preliminary data.</text>
</comment>
<reference evidence="2 3" key="1">
    <citation type="journal article" date="2015" name="Microbiology (Mosc.)">
        <title>Genomics of the Weissella cibaria species with an examination of its metabolic traits.</title>
        <authorList>
            <person name="Lynch K.M."/>
            <person name="Lucid A."/>
            <person name="Arendt E.K."/>
            <person name="Sleator R.D."/>
            <person name="Lucey B."/>
            <person name="Coffey A."/>
        </authorList>
    </citation>
    <scope>NUCLEOTIDE SEQUENCE [LARGE SCALE GENOMIC DNA]</scope>
    <source>
        <strain evidence="2 3">MG1</strain>
    </source>
</reference>
<evidence type="ECO:0000313" key="3">
    <source>
        <dbReference type="Proteomes" id="UP000032287"/>
    </source>
</evidence>
<proteinExistence type="predicted"/>
<accession>A0A0D1K2Z5</accession>
<dbReference type="Proteomes" id="UP000032287">
    <property type="component" value="Unassembled WGS sequence"/>
</dbReference>
<keyword evidence="1" id="KW-0812">Transmembrane</keyword>
<organism evidence="2 3">
    <name type="scientific">Weissella cibaria</name>
    <dbReference type="NCBI Taxonomy" id="137591"/>
    <lineage>
        <taxon>Bacteria</taxon>
        <taxon>Bacillati</taxon>
        <taxon>Bacillota</taxon>
        <taxon>Bacilli</taxon>
        <taxon>Lactobacillales</taxon>
        <taxon>Lactobacillaceae</taxon>
        <taxon>Weissella</taxon>
    </lineage>
</organism>
<feature type="transmembrane region" description="Helical" evidence="1">
    <location>
        <begin position="13"/>
        <end position="29"/>
    </location>
</feature>
<keyword evidence="1" id="KW-1133">Transmembrane helix</keyword>
<evidence type="ECO:0000256" key="1">
    <source>
        <dbReference type="SAM" id="Phobius"/>
    </source>
</evidence>
<name>A0A0D1K2Z5_9LACO</name>
<dbReference type="RefSeq" id="WP_043712271.1">
    <property type="nucleotide sequence ID" value="NZ_JALOCT010000011.1"/>
</dbReference>
<keyword evidence="1" id="KW-0472">Membrane</keyword>
<feature type="transmembrane region" description="Helical" evidence="1">
    <location>
        <begin position="36"/>
        <end position="59"/>
    </location>
</feature>
<evidence type="ECO:0000313" key="2">
    <source>
        <dbReference type="EMBL" id="KIU19359.1"/>
    </source>
</evidence>
<dbReference type="PATRIC" id="fig|137591.25.peg.2013"/>
<dbReference type="EMBL" id="JWHU01000040">
    <property type="protein sequence ID" value="KIU19359.1"/>
    <property type="molecule type" value="Genomic_DNA"/>
</dbReference>
<sequence>MPYIRLRPSDLKALPYVVFIATILFLIVIDDRTARIVYGTFGLVVGLVCLIGVAVMNHYHVTNHDDK</sequence>
<dbReference type="AlphaFoldDB" id="A0A0D1K2Z5"/>
<keyword evidence="3" id="KW-1185">Reference proteome</keyword>
<gene>
    <name evidence="2" type="ORF">QX99_02044</name>
</gene>
<protein>
    <submittedName>
        <fullName evidence="2">Uncharacterized protein</fullName>
    </submittedName>
</protein>